<comment type="caution">
    <text evidence="2">The sequence shown here is derived from an EMBL/GenBank/DDBJ whole genome shotgun (WGS) entry which is preliminary data.</text>
</comment>
<dbReference type="AlphaFoldDB" id="M0AFB8"/>
<dbReference type="EMBL" id="AOIN01000070">
    <property type="protein sequence ID" value="ELY97244.1"/>
    <property type="molecule type" value="Genomic_DNA"/>
</dbReference>
<dbReference type="SUPFAM" id="SSF47240">
    <property type="entry name" value="Ferritin-like"/>
    <property type="match status" value="1"/>
</dbReference>
<sequence>MVEGTGRTLATRLWEYTDDPGMKDMLSYLIARDTMHQN</sequence>
<keyword evidence="3" id="KW-1185">Reference proteome</keyword>
<reference evidence="2 3" key="1">
    <citation type="journal article" date="2014" name="PLoS Genet.">
        <title>Phylogenetically driven sequencing of extremely halophilic archaea reveals strategies for static and dynamic osmo-response.</title>
        <authorList>
            <person name="Becker E.A."/>
            <person name="Seitzer P.M."/>
            <person name="Tritt A."/>
            <person name="Larsen D."/>
            <person name="Krusor M."/>
            <person name="Yao A.I."/>
            <person name="Wu D."/>
            <person name="Madern D."/>
            <person name="Eisen J.A."/>
            <person name="Darling A.E."/>
            <person name="Facciotti M.T."/>
        </authorList>
    </citation>
    <scope>NUCLEOTIDE SEQUENCE [LARGE SCALE GENOMIC DNA]</scope>
    <source>
        <strain evidence="2 3">JCM 10990</strain>
    </source>
</reference>
<evidence type="ECO:0000256" key="1">
    <source>
        <dbReference type="ARBA" id="ARBA00007644"/>
    </source>
</evidence>
<accession>M0AFB8</accession>
<dbReference type="Pfam" id="PF05067">
    <property type="entry name" value="Mn_catalase"/>
    <property type="match status" value="1"/>
</dbReference>
<dbReference type="Proteomes" id="UP000011693">
    <property type="component" value="Unassembled WGS sequence"/>
</dbReference>
<organism evidence="2 3">
    <name type="scientific">Natrialba chahannaoensis JCM 10990</name>
    <dbReference type="NCBI Taxonomy" id="1227492"/>
    <lineage>
        <taxon>Archaea</taxon>
        <taxon>Methanobacteriati</taxon>
        <taxon>Methanobacteriota</taxon>
        <taxon>Stenosarchaea group</taxon>
        <taxon>Halobacteria</taxon>
        <taxon>Halobacteriales</taxon>
        <taxon>Natrialbaceae</taxon>
        <taxon>Natrialba</taxon>
    </lineage>
</organism>
<comment type="similarity">
    <text evidence="1">Belongs to the manganese catalase family.</text>
</comment>
<dbReference type="PATRIC" id="fig|1227492.4.peg.2775"/>
<proteinExistence type="inferred from homology"/>
<dbReference type="STRING" id="1227492.C482_13985"/>
<name>M0AFB8_9EURY</name>
<evidence type="ECO:0000313" key="2">
    <source>
        <dbReference type="EMBL" id="ELY97244.1"/>
    </source>
</evidence>
<dbReference type="InterPro" id="IPR007760">
    <property type="entry name" value="Mn_catalase"/>
</dbReference>
<evidence type="ECO:0000313" key="3">
    <source>
        <dbReference type="Proteomes" id="UP000011693"/>
    </source>
</evidence>
<dbReference type="InterPro" id="IPR009078">
    <property type="entry name" value="Ferritin-like_SF"/>
</dbReference>
<dbReference type="InterPro" id="IPR012347">
    <property type="entry name" value="Ferritin-like"/>
</dbReference>
<protein>
    <submittedName>
        <fullName evidence="2">Catalase</fullName>
    </submittedName>
</protein>
<gene>
    <name evidence="2" type="ORF">C482_13985</name>
</gene>
<dbReference type="Gene3D" id="1.20.1260.10">
    <property type="match status" value="1"/>
</dbReference>